<sequence>MKAKWFMGLGLIVALLVGLFAAVVPSDAQAYGSGGRGNGTGTTTPGAQNGGGYGMQPGTGMGMNQGMGQMRGAGGARNGMGQQGTGAYATVLSEQSVNALNQAIQEEYLARATYQAILAKFGQVLPFSNIVNSENQHVTVLARQFTNHGLAVPADSWAGKVTAPATLSEAFNAAIQLEKDDAALYDTLLKQVSEPELTRVFTQLQSASLNMHLAELELYNK</sequence>
<reference evidence="5" key="2">
    <citation type="journal article" date="2024" name="Nature">
        <title>Anoxygenic phototroph of the Chloroflexota uses a type I reaction centre.</title>
        <authorList>
            <person name="Tsuji J.M."/>
            <person name="Shaw N.A."/>
            <person name="Nagashima S."/>
            <person name="Venkiteswaran J.J."/>
            <person name="Schiff S.L."/>
            <person name="Watanabe T."/>
            <person name="Fukui M."/>
            <person name="Hanada S."/>
            <person name="Tank M."/>
            <person name="Neufeld J.D."/>
        </authorList>
    </citation>
    <scope>NUCLEOTIDE SEQUENCE</scope>
    <source>
        <strain evidence="5">L227-S17</strain>
        <plasmid evidence="5 7">unnamed1</plasmid>
    </source>
</reference>
<dbReference type="InterPro" id="IPR019243">
    <property type="entry name" value="DUF2202"/>
</dbReference>
<reference evidence="4 6" key="1">
    <citation type="submission" date="2020-06" db="EMBL/GenBank/DDBJ databases">
        <title>Anoxygenic phototrophic Chloroflexota member uses a Type I reaction center.</title>
        <authorList>
            <person name="Tsuji J.M."/>
            <person name="Shaw N.A."/>
            <person name="Nagashima S."/>
            <person name="Venkiteswaran J."/>
            <person name="Schiff S.L."/>
            <person name="Hanada S."/>
            <person name="Tank M."/>
            <person name="Neufeld J.D."/>
        </authorList>
    </citation>
    <scope>NUCLEOTIDE SEQUENCE [LARGE SCALE GENOMIC DNA]</scope>
    <source>
        <strain evidence="4">L227-S17</strain>
    </source>
</reference>
<dbReference type="Pfam" id="PF09968">
    <property type="entry name" value="DUF2202"/>
    <property type="match status" value="1"/>
</dbReference>
<evidence type="ECO:0000313" key="7">
    <source>
        <dbReference type="Proteomes" id="UP001431572"/>
    </source>
</evidence>
<protein>
    <submittedName>
        <fullName evidence="5">DUF2202 domain-containing protein</fullName>
    </submittedName>
</protein>
<gene>
    <name evidence="4" type="ORF">HXX08_14140</name>
    <name evidence="5" type="ORF">OZ401_004809</name>
</gene>
<accession>A0A8T7M4J6</accession>
<feature type="region of interest" description="Disordered" evidence="1">
    <location>
        <begin position="31"/>
        <end position="81"/>
    </location>
</feature>
<proteinExistence type="predicted"/>
<evidence type="ECO:0000313" key="5">
    <source>
        <dbReference type="EMBL" id="WJW70007.1"/>
    </source>
</evidence>
<feature type="signal peptide" evidence="2">
    <location>
        <begin position="1"/>
        <end position="30"/>
    </location>
</feature>
<dbReference type="Gene3D" id="1.20.1260.10">
    <property type="match status" value="1"/>
</dbReference>
<keyword evidence="5" id="KW-0614">Plasmid</keyword>
<organism evidence="4 6">
    <name type="scientific">Candidatus Chlorohelix allophototropha</name>
    <dbReference type="NCBI Taxonomy" id="3003348"/>
    <lineage>
        <taxon>Bacteria</taxon>
        <taxon>Bacillati</taxon>
        <taxon>Chloroflexota</taxon>
        <taxon>Chloroflexia</taxon>
        <taxon>Candidatus Chloroheliales</taxon>
        <taxon>Candidatus Chloroheliaceae</taxon>
        <taxon>Candidatus Chlorohelix</taxon>
    </lineage>
</organism>
<keyword evidence="2" id="KW-0732">Signal</keyword>
<geneLocation type="plasmid" evidence="5 7">
    <name>unnamed1</name>
</geneLocation>
<dbReference type="EMBL" id="CP128401">
    <property type="protein sequence ID" value="WJW70007.1"/>
    <property type="molecule type" value="Genomic_DNA"/>
</dbReference>
<evidence type="ECO:0000256" key="1">
    <source>
        <dbReference type="SAM" id="MobiDB-lite"/>
    </source>
</evidence>
<keyword evidence="7" id="KW-1185">Reference proteome</keyword>
<dbReference type="CDD" id="cd01048">
    <property type="entry name" value="Ferritin_like_AB2"/>
    <property type="match status" value="1"/>
</dbReference>
<dbReference type="Proteomes" id="UP000521676">
    <property type="component" value="Unassembled WGS sequence"/>
</dbReference>
<feature type="chain" id="PRO_5035722145" evidence="2">
    <location>
        <begin position="31"/>
        <end position="221"/>
    </location>
</feature>
<evidence type="ECO:0000256" key="2">
    <source>
        <dbReference type="SAM" id="SignalP"/>
    </source>
</evidence>
<dbReference type="SUPFAM" id="SSF47240">
    <property type="entry name" value="Ferritin-like"/>
    <property type="match status" value="1"/>
</dbReference>
<dbReference type="Proteomes" id="UP001431572">
    <property type="component" value="Plasmid unnamed1"/>
</dbReference>
<evidence type="ECO:0000259" key="3">
    <source>
        <dbReference type="Pfam" id="PF09968"/>
    </source>
</evidence>
<evidence type="ECO:0000313" key="4">
    <source>
        <dbReference type="EMBL" id="NWJ46998.1"/>
    </source>
</evidence>
<dbReference type="AlphaFoldDB" id="A0A8T7M4J6"/>
<dbReference type="InterPro" id="IPR009078">
    <property type="entry name" value="Ferritin-like_SF"/>
</dbReference>
<dbReference type="EMBL" id="JACATZ010000001">
    <property type="protein sequence ID" value="NWJ46998.1"/>
    <property type="molecule type" value="Genomic_DNA"/>
</dbReference>
<evidence type="ECO:0000313" key="6">
    <source>
        <dbReference type="Proteomes" id="UP000521676"/>
    </source>
</evidence>
<feature type="compositionally biased region" description="Gly residues" evidence="1">
    <location>
        <begin position="48"/>
        <end position="81"/>
    </location>
</feature>
<feature type="domain" description="DUF2202" evidence="3">
    <location>
        <begin position="104"/>
        <end position="183"/>
    </location>
</feature>
<name>A0A8T7M4J6_9CHLR</name>
<dbReference type="InterPro" id="IPR012347">
    <property type="entry name" value="Ferritin-like"/>
</dbReference>
<dbReference type="RefSeq" id="WP_341471892.1">
    <property type="nucleotide sequence ID" value="NZ_CP128401.1"/>
</dbReference>